<dbReference type="GO" id="GO:0102318">
    <property type="term" value="F:2-deoxystreptamine glucosyltransferase activity"/>
    <property type="evidence" value="ECO:0007669"/>
    <property type="project" value="UniProtKB-EC"/>
</dbReference>
<proteinExistence type="predicted"/>
<dbReference type="SUPFAM" id="SSF53756">
    <property type="entry name" value="UDP-Glycosyltransferase/glycogen phosphorylase"/>
    <property type="match status" value="1"/>
</dbReference>
<dbReference type="PATRIC" id="fig|1454001.3.peg.770"/>
<dbReference type="InterPro" id="IPR050194">
    <property type="entry name" value="Glycosyltransferase_grp1"/>
</dbReference>
<comment type="caution">
    <text evidence="1">The sequence shown here is derived from an EMBL/GenBank/DDBJ whole genome shotgun (WGS) entry which is preliminary data.</text>
</comment>
<dbReference type="CDD" id="cd03801">
    <property type="entry name" value="GT4_PimA-like"/>
    <property type="match status" value="1"/>
</dbReference>
<accession>A0A011PRP8</accession>
<keyword evidence="2" id="KW-1185">Reference proteome</keyword>
<evidence type="ECO:0000313" key="2">
    <source>
        <dbReference type="Proteomes" id="UP000020218"/>
    </source>
</evidence>
<keyword evidence="1" id="KW-0808">Transferase</keyword>
<dbReference type="Pfam" id="PF13692">
    <property type="entry name" value="Glyco_trans_1_4"/>
    <property type="match status" value="1"/>
</dbReference>
<reference evidence="1" key="1">
    <citation type="submission" date="2014-02" db="EMBL/GenBank/DDBJ databases">
        <title>Expanding our view of genomic diversity in Candidatus Accumulibacter clades.</title>
        <authorList>
            <person name="Skennerton C.T."/>
            <person name="Barr J.J."/>
            <person name="Slater F.R."/>
            <person name="Bond P.L."/>
            <person name="Tyson G.W."/>
        </authorList>
    </citation>
    <scope>NUCLEOTIDE SEQUENCE [LARGE SCALE GENOMIC DNA]</scope>
</reference>
<dbReference type="PANTHER" id="PTHR45947">
    <property type="entry name" value="SULFOQUINOVOSYL TRANSFERASE SQD2"/>
    <property type="match status" value="1"/>
</dbReference>
<dbReference type="AlphaFoldDB" id="A0A011PRP8"/>
<name>A0A011PRP8_9PROT</name>
<dbReference type="Proteomes" id="UP000020218">
    <property type="component" value="Unassembled WGS sequence"/>
</dbReference>
<dbReference type="EC" id="2.4.1.284" evidence="1"/>
<keyword evidence="1" id="KW-0328">Glycosyltransferase</keyword>
<protein>
    <submittedName>
        <fullName evidence="1">2-deoxystreptamine glucosyltransferase</fullName>
        <ecNumber evidence="1">2.4.1.284</ecNumber>
    </submittedName>
</protein>
<sequence length="452" mass="49341">MKILLSAYACEPDKGSEPGVGWNWALALARRGHEVWVLTRSNNCAAISAALGQLGEPYRSRLHFLYYDLPRWAAWWKRGGRGVHLYYALWQRGILDVARAAHRQQHFDVAHHLTFGVWRQPTRLHRLGIPCIFGPVGGGEMAPWPLVRGMPQRWSRVGEFLRYAVNLASRWNPALRRCLRESHQVIAKTRETADWIASAGGSAVVSLEIGISRERIVQGSRLPAPGRLSCLYAGRLIDLKGIHLALAAVAQAAAAGIDISFAVVGSGPLHGALQAMATALGIQSRVTFCGQLSQTELLAKYREHDLLVFPSLHDSSGNVVLEAFASSLPVLCLDLGGPAEMVDESCGRAVPARGVRQEAIVRSLAASLVEYARSPGLLLRLRKGACRKALAASWDDRVNAVYAPFEAQVSRPATMGRVASQDQVLSFRDLSSMTHRELRRAGSCGRTGRGGE</sequence>
<evidence type="ECO:0000313" key="1">
    <source>
        <dbReference type="EMBL" id="EXI68999.1"/>
    </source>
</evidence>
<dbReference type="STRING" id="1454001.AW08_00825"/>
<dbReference type="PANTHER" id="PTHR45947:SF3">
    <property type="entry name" value="SULFOQUINOVOSYL TRANSFERASE SQD2"/>
    <property type="match status" value="1"/>
</dbReference>
<dbReference type="EMBL" id="JFAX01000003">
    <property type="protein sequence ID" value="EXI68999.1"/>
    <property type="molecule type" value="Genomic_DNA"/>
</dbReference>
<dbReference type="Gene3D" id="3.40.50.2000">
    <property type="entry name" value="Glycogen Phosphorylase B"/>
    <property type="match status" value="2"/>
</dbReference>
<organism evidence="1 2">
    <name type="scientific">Candidatus Accumulibacter adjunctus</name>
    <dbReference type="NCBI Taxonomy" id="1454001"/>
    <lineage>
        <taxon>Bacteria</taxon>
        <taxon>Pseudomonadati</taxon>
        <taxon>Pseudomonadota</taxon>
        <taxon>Betaproteobacteria</taxon>
        <taxon>Candidatus Accumulibacter</taxon>
    </lineage>
</organism>
<gene>
    <name evidence="1" type="primary">kanF</name>
    <name evidence="1" type="ORF">AW08_00825</name>
</gene>